<dbReference type="GO" id="GO:0010181">
    <property type="term" value="F:FMN binding"/>
    <property type="evidence" value="ECO:0007669"/>
    <property type="project" value="InterPro"/>
</dbReference>
<dbReference type="Gene3D" id="2.30.110.10">
    <property type="entry name" value="Electron Transport, Fmn-binding Protein, Chain A"/>
    <property type="match status" value="1"/>
</dbReference>
<comment type="caution">
    <text evidence="3">The sequence shown here is derived from an EMBL/GenBank/DDBJ whole genome shotgun (WGS) entry which is preliminary data.</text>
</comment>
<dbReference type="SUPFAM" id="SSF50475">
    <property type="entry name" value="FMN-binding split barrel"/>
    <property type="match status" value="1"/>
</dbReference>
<gene>
    <name evidence="3" type="ORF">H9789_00430</name>
</gene>
<proteinExistence type="inferred from homology"/>
<dbReference type="PANTHER" id="PTHR43567">
    <property type="entry name" value="FLAVOREDOXIN-RELATED-RELATED"/>
    <property type="match status" value="1"/>
</dbReference>
<feature type="domain" description="Flavin reductase like" evidence="2">
    <location>
        <begin position="21"/>
        <end position="171"/>
    </location>
</feature>
<dbReference type="Proteomes" id="UP000823865">
    <property type="component" value="Unassembled WGS sequence"/>
</dbReference>
<evidence type="ECO:0000313" key="3">
    <source>
        <dbReference type="EMBL" id="MBU3852296.1"/>
    </source>
</evidence>
<evidence type="ECO:0000313" key="4">
    <source>
        <dbReference type="Proteomes" id="UP000823865"/>
    </source>
</evidence>
<reference evidence="3" key="2">
    <citation type="submission" date="2021-04" db="EMBL/GenBank/DDBJ databases">
        <authorList>
            <person name="Gilroy R."/>
        </authorList>
    </citation>
    <scope>NUCLEOTIDE SEQUENCE</scope>
    <source>
        <strain evidence="3">G3-2149</strain>
    </source>
</reference>
<dbReference type="PANTHER" id="PTHR43567:SF5">
    <property type="entry name" value="HYPOTHETICAL CYTOSOLIC PROTEIN"/>
    <property type="match status" value="1"/>
</dbReference>
<dbReference type="EMBL" id="JAHLFU010000012">
    <property type="protein sequence ID" value="MBU3852296.1"/>
    <property type="molecule type" value="Genomic_DNA"/>
</dbReference>
<protein>
    <submittedName>
        <fullName evidence="3">Flavin reductase</fullName>
    </submittedName>
</protein>
<evidence type="ECO:0000259" key="2">
    <source>
        <dbReference type="Pfam" id="PF01613"/>
    </source>
</evidence>
<sequence>MKQIEASEFKENIFETIGKEWMLVTGGTKEDFNMMTASWGGIGWLWNKPVAFIFVRPERYTYEFLKKNRKLSLSFLGKEEEARKIYSFCGSKSGRELDKVKETGLKPVFTETDGITYEQARMTLECQQLYEGEMRETDFLDPEILKNWYGEKKGNLHKVIVAEIEDIWINE</sequence>
<accession>A0A9E2L3Q3</accession>
<name>A0A9E2L3Q3_9BACT</name>
<evidence type="ECO:0000256" key="1">
    <source>
        <dbReference type="ARBA" id="ARBA00038054"/>
    </source>
</evidence>
<dbReference type="Pfam" id="PF01613">
    <property type="entry name" value="Flavin_Reduct"/>
    <property type="match status" value="1"/>
</dbReference>
<dbReference type="InterPro" id="IPR002563">
    <property type="entry name" value="Flavin_Rdtase-like_dom"/>
</dbReference>
<reference evidence="3" key="1">
    <citation type="journal article" date="2021" name="PeerJ">
        <title>Extensive microbial diversity within the chicken gut microbiome revealed by metagenomics and culture.</title>
        <authorList>
            <person name="Gilroy R."/>
            <person name="Ravi A."/>
            <person name="Getino M."/>
            <person name="Pursley I."/>
            <person name="Horton D.L."/>
            <person name="Alikhan N.F."/>
            <person name="Baker D."/>
            <person name="Gharbi K."/>
            <person name="Hall N."/>
            <person name="Watson M."/>
            <person name="Adriaenssens E.M."/>
            <person name="Foster-Nyarko E."/>
            <person name="Jarju S."/>
            <person name="Secka A."/>
            <person name="Antonio M."/>
            <person name="Oren A."/>
            <person name="Chaudhuri R.R."/>
            <person name="La Ragione R."/>
            <person name="Hildebrand F."/>
            <person name="Pallen M.J."/>
        </authorList>
    </citation>
    <scope>NUCLEOTIDE SEQUENCE</scope>
    <source>
        <strain evidence="3">G3-2149</strain>
    </source>
</reference>
<dbReference type="AlphaFoldDB" id="A0A9E2L3Q3"/>
<dbReference type="InterPro" id="IPR012349">
    <property type="entry name" value="Split_barrel_FMN-bd"/>
</dbReference>
<dbReference type="InterPro" id="IPR052174">
    <property type="entry name" value="Flavoredoxin"/>
</dbReference>
<dbReference type="GO" id="GO:0016646">
    <property type="term" value="F:oxidoreductase activity, acting on the CH-NH group of donors, NAD or NADP as acceptor"/>
    <property type="evidence" value="ECO:0007669"/>
    <property type="project" value="UniProtKB-ARBA"/>
</dbReference>
<organism evidence="3 4">
    <name type="scientific">Candidatus Paraprevotella stercoravium</name>
    <dbReference type="NCBI Taxonomy" id="2838725"/>
    <lineage>
        <taxon>Bacteria</taxon>
        <taxon>Pseudomonadati</taxon>
        <taxon>Bacteroidota</taxon>
        <taxon>Bacteroidia</taxon>
        <taxon>Bacteroidales</taxon>
        <taxon>Prevotellaceae</taxon>
        <taxon>Paraprevotella</taxon>
    </lineage>
</organism>
<comment type="similarity">
    <text evidence="1">Belongs to the flavoredoxin family.</text>
</comment>